<name>A0A2A2LMH7_9BILA</name>
<proteinExistence type="predicted"/>
<protein>
    <submittedName>
        <fullName evidence="1">Uncharacterized protein</fullName>
    </submittedName>
</protein>
<reference evidence="1 2" key="1">
    <citation type="journal article" date="2017" name="Curr. Biol.">
        <title>Genome architecture and evolution of a unichromosomal asexual nematode.</title>
        <authorList>
            <person name="Fradin H."/>
            <person name="Zegar C."/>
            <person name="Gutwein M."/>
            <person name="Lucas J."/>
            <person name="Kovtun M."/>
            <person name="Corcoran D."/>
            <person name="Baugh L.R."/>
            <person name="Kiontke K."/>
            <person name="Gunsalus K."/>
            <person name="Fitch D.H."/>
            <person name="Piano F."/>
        </authorList>
    </citation>
    <scope>NUCLEOTIDE SEQUENCE [LARGE SCALE GENOMIC DNA]</scope>
    <source>
        <strain evidence="1">PF1309</strain>
    </source>
</reference>
<accession>A0A2A2LMH7</accession>
<dbReference type="EMBL" id="LIAE01006574">
    <property type="protein sequence ID" value="PAV87360.1"/>
    <property type="molecule type" value="Genomic_DNA"/>
</dbReference>
<gene>
    <name evidence="1" type="ORF">WR25_18264</name>
</gene>
<dbReference type="Proteomes" id="UP000218231">
    <property type="component" value="Unassembled WGS sequence"/>
</dbReference>
<comment type="caution">
    <text evidence="1">The sequence shown here is derived from an EMBL/GenBank/DDBJ whole genome shotgun (WGS) entry which is preliminary data.</text>
</comment>
<organism evidence="1 2">
    <name type="scientific">Diploscapter pachys</name>
    <dbReference type="NCBI Taxonomy" id="2018661"/>
    <lineage>
        <taxon>Eukaryota</taxon>
        <taxon>Metazoa</taxon>
        <taxon>Ecdysozoa</taxon>
        <taxon>Nematoda</taxon>
        <taxon>Chromadorea</taxon>
        <taxon>Rhabditida</taxon>
        <taxon>Rhabditina</taxon>
        <taxon>Rhabditomorpha</taxon>
        <taxon>Rhabditoidea</taxon>
        <taxon>Rhabditidae</taxon>
        <taxon>Diploscapter</taxon>
    </lineage>
</organism>
<evidence type="ECO:0000313" key="2">
    <source>
        <dbReference type="Proteomes" id="UP000218231"/>
    </source>
</evidence>
<keyword evidence="2" id="KW-1185">Reference proteome</keyword>
<sequence>MIERFHGIRDSELIDDKNRRRTLYIIFRNYYSYLIETADDVESDFSGAVLEQLHVDRQKQIDGVVFSDKGGQTHYHSSQFRLHVLVRVSDQILDNRQNVRQYGLFTGRLLQIVKINNNKNHHTLESLSSSASDLSLWVFKQIDVGRHQLGQRHVLPDGRLDVRQFLGDHVADAPALVIDQIRQNGANQLLASILGQQGGHRHAAFHGQKTHRVLNKGI</sequence>
<dbReference type="AlphaFoldDB" id="A0A2A2LMH7"/>
<evidence type="ECO:0000313" key="1">
    <source>
        <dbReference type="EMBL" id="PAV87360.1"/>
    </source>
</evidence>